<dbReference type="RefSeq" id="WP_379539575.1">
    <property type="nucleotide sequence ID" value="NZ_JBHSDR010000006.1"/>
</dbReference>
<protein>
    <submittedName>
        <fullName evidence="3">Thioredoxin domain-containing protein</fullName>
    </submittedName>
</protein>
<sequence>MLDRGLRIVGALGLAAAAVALGAAAPQKPAAKPLPGRSVTNGNWNTVVRRTADDTYILGNPDAKVRLTEFISYTCPHCAHFETEADAPLRLAFVANGKGSIEVRSFVRDPIDMTVALLTHCGPPEKFFLNHTAFLRSQAKWIAPLKDASAAQKARWSSGSFAARTRAIADDFHFYPIMATRGYTAQQVDKCLTDEALANRLAKATEDAAQRLFVRGTPSFAIDGVVLSGTSDWASLRPQLAARVD</sequence>
<gene>
    <name evidence="3" type="ORF">ACFO0A_13780</name>
</gene>
<evidence type="ECO:0000256" key="1">
    <source>
        <dbReference type="SAM" id="SignalP"/>
    </source>
</evidence>
<reference evidence="4" key="1">
    <citation type="journal article" date="2019" name="Int. J. Syst. Evol. Microbiol.">
        <title>The Global Catalogue of Microorganisms (GCM) 10K type strain sequencing project: providing services to taxonomists for standard genome sequencing and annotation.</title>
        <authorList>
            <consortium name="The Broad Institute Genomics Platform"/>
            <consortium name="The Broad Institute Genome Sequencing Center for Infectious Disease"/>
            <person name="Wu L."/>
            <person name="Ma J."/>
        </authorList>
    </citation>
    <scope>NUCLEOTIDE SEQUENCE [LARGE SCALE GENOMIC DNA]</scope>
    <source>
        <strain evidence="4">CGMCC 1.12989</strain>
    </source>
</reference>
<feature type="domain" description="Thioredoxin-like fold" evidence="2">
    <location>
        <begin position="53"/>
        <end position="239"/>
    </location>
</feature>
<comment type="caution">
    <text evidence="3">The sequence shown here is derived from an EMBL/GenBank/DDBJ whole genome shotgun (WGS) entry which is preliminary data.</text>
</comment>
<feature type="signal peptide" evidence="1">
    <location>
        <begin position="1"/>
        <end position="25"/>
    </location>
</feature>
<name>A0ABV8RTW6_9SPHN</name>
<accession>A0ABV8RTW6</accession>
<dbReference type="Gene3D" id="3.40.30.10">
    <property type="entry name" value="Glutaredoxin"/>
    <property type="match status" value="1"/>
</dbReference>
<feature type="chain" id="PRO_5047264106" evidence="1">
    <location>
        <begin position="26"/>
        <end position="245"/>
    </location>
</feature>
<dbReference type="InterPro" id="IPR036249">
    <property type="entry name" value="Thioredoxin-like_sf"/>
</dbReference>
<organism evidence="3 4">
    <name type="scientific">Novosphingobium tardum</name>
    <dbReference type="NCBI Taxonomy" id="1538021"/>
    <lineage>
        <taxon>Bacteria</taxon>
        <taxon>Pseudomonadati</taxon>
        <taxon>Pseudomonadota</taxon>
        <taxon>Alphaproteobacteria</taxon>
        <taxon>Sphingomonadales</taxon>
        <taxon>Sphingomonadaceae</taxon>
        <taxon>Novosphingobium</taxon>
    </lineage>
</organism>
<evidence type="ECO:0000313" key="3">
    <source>
        <dbReference type="EMBL" id="MFC4296125.1"/>
    </source>
</evidence>
<keyword evidence="4" id="KW-1185">Reference proteome</keyword>
<keyword evidence="1" id="KW-0732">Signal</keyword>
<proteinExistence type="predicted"/>
<evidence type="ECO:0000259" key="2">
    <source>
        <dbReference type="Pfam" id="PF13462"/>
    </source>
</evidence>
<evidence type="ECO:0000313" key="4">
    <source>
        <dbReference type="Proteomes" id="UP001595828"/>
    </source>
</evidence>
<dbReference type="InterPro" id="IPR012336">
    <property type="entry name" value="Thioredoxin-like_fold"/>
</dbReference>
<dbReference type="EMBL" id="JBHSDR010000006">
    <property type="protein sequence ID" value="MFC4296125.1"/>
    <property type="molecule type" value="Genomic_DNA"/>
</dbReference>
<dbReference type="Proteomes" id="UP001595828">
    <property type="component" value="Unassembled WGS sequence"/>
</dbReference>
<dbReference type="Gene3D" id="1.10.40.110">
    <property type="match status" value="1"/>
</dbReference>
<dbReference type="Pfam" id="PF13462">
    <property type="entry name" value="Thioredoxin_4"/>
    <property type="match status" value="1"/>
</dbReference>
<dbReference type="SUPFAM" id="SSF52833">
    <property type="entry name" value="Thioredoxin-like"/>
    <property type="match status" value="1"/>
</dbReference>